<feature type="compositionally biased region" description="Polar residues" evidence="1">
    <location>
        <begin position="335"/>
        <end position="346"/>
    </location>
</feature>
<feature type="compositionally biased region" description="Basic residues" evidence="1">
    <location>
        <begin position="458"/>
        <end position="468"/>
    </location>
</feature>
<keyword evidence="2" id="KW-0812">Transmembrane</keyword>
<accession>A0A6A6EYC7</accession>
<feature type="compositionally biased region" description="Basic and acidic residues" evidence="1">
    <location>
        <begin position="386"/>
        <end position="420"/>
    </location>
</feature>
<sequence length="555" mass="60924">MDDTDKRGKGEAEAINEVVTAQESEGEPLTASIETTKDLEARKEQERKHQYLDAEYRRYDAEVDYFWREFRRQEIELWAVPGSNKEIWSAFAQNYSAANAQRKQAHQDAICRLLEGVFPDDEATDEVKEDDEPQHKPSRIEEDRAYRPQTSIADEAQELEVSVLDAMEDVKEDEGRELMTSLKDEDDAQEVETSLVSTDDIKELETLPVNKDDAQEPETSLVSKDDAQEPETSLASKDDAQEPKPSLVNKDDVQQPMASVTEELLQLQPSVPDERHNSLVDTASIEHSDTSLHPADEKPEDFPSLPTTATAKNDSIPHPKSLYKKPSPIVLSAPPLTTSTVQTGTKQPEPRGFRSSRFTSAHAGNDNSSGSQTLVLGNCSAARPPRSAEKPAEKQAVRESTVQDDRVEKAEEPKPLEKGKQVLLLPSAVSAPKKQNKPKTETPAASAPPGVVSEPIFARKRKEKKVKGPKAPFSGRPAKPQPPMANKKTSPGSVVQPEKAPSVIRASDILRPSETSGMDMGRVPSGEKGGEMSVAFGALVLLLVLVLLGCYSVGR</sequence>
<feature type="compositionally biased region" description="Basic and acidic residues" evidence="1">
    <location>
        <begin position="1"/>
        <end position="12"/>
    </location>
</feature>
<name>A0A6A6EYC7_9PEZI</name>
<feature type="transmembrane region" description="Helical" evidence="2">
    <location>
        <begin position="534"/>
        <end position="554"/>
    </location>
</feature>
<evidence type="ECO:0000313" key="4">
    <source>
        <dbReference type="Proteomes" id="UP000799539"/>
    </source>
</evidence>
<gene>
    <name evidence="3" type="ORF">CERZMDRAFT_89300</name>
</gene>
<organism evidence="3 4">
    <name type="scientific">Cercospora zeae-maydis SCOH1-5</name>
    <dbReference type="NCBI Taxonomy" id="717836"/>
    <lineage>
        <taxon>Eukaryota</taxon>
        <taxon>Fungi</taxon>
        <taxon>Dikarya</taxon>
        <taxon>Ascomycota</taxon>
        <taxon>Pezizomycotina</taxon>
        <taxon>Dothideomycetes</taxon>
        <taxon>Dothideomycetidae</taxon>
        <taxon>Mycosphaerellales</taxon>
        <taxon>Mycosphaerellaceae</taxon>
        <taxon>Cercospora</taxon>
    </lineage>
</organism>
<dbReference type="EMBL" id="ML992720">
    <property type="protein sequence ID" value="KAF2206472.1"/>
    <property type="molecule type" value="Genomic_DNA"/>
</dbReference>
<feature type="compositionally biased region" description="Basic and acidic residues" evidence="1">
    <location>
        <begin position="272"/>
        <end position="301"/>
    </location>
</feature>
<keyword evidence="4" id="KW-1185">Reference proteome</keyword>
<keyword evidence="2" id="KW-0472">Membrane</keyword>
<dbReference type="Proteomes" id="UP000799539">
    <property type="component" value="Unassembled WGS sequence"/>
</dbReference>
<evidence type="ECO:0000313" key="3">
    <source>
        <dbReference type="EMBL" id="KAF2206472.1"/>
    </source>
</evidence>
<feature type="region of interest" description="Disordered" evidence="1">
    <location>
        <begin position="121"/>
        <end position="524"/>
    </location>
</feature>
<dbReference type="AlphaFoldDB" id="A0A6A6EYC7"/>
<feature type="region of interest" description="Disordered" evidence="1">
    <location>
        <begin position="1"/>
        <end position="42"/>
    </location>
</feature>
<feature type="compositionally biased region" description="Basic and acidic residues" evidence="1">
    <location>
        <begin position="199"/>
        <end position="214"/>
    </location>
</feature>
<protein>
    <submittedName>
        <fullName evidence="3">Uncharacterized protein</fullName>
    </submittedName>
</protein>
<feature type="compositionally biased region" description="Basic and acidic residues" evidence="1">
    <location>
        <begin position="133"/>
        <end position="146"/>
    </location>
</feature>
<feature type="compositionally biased region" description="Acidic residues" evidence="1">
    <location>
        <begin position="121"/>
        <end position="132"/>
    </location>
</feature>
<reference evidence="3" key="1">
    <citation type="journal article" date="2020" name="Stud. Mycol.">
        <title>101 Dothideomycetes genomes: a test case for predicting lifestyles and emergence of pathogens.</title>
        <authorList>
            <person name="Haridas S."/>
            <person name="Albert R."/>
            <person name="Binder M."/>
            <person name="Bloem J."/>
            <person name="Labutti K."/>
            <person name="Salamov A."/>
            <person name="Andreopoulos B."/>
            <person name="Baker S."/>
            <person name="Barry K."/>
            <person name="Bills G."/>
            <person name="Bluhm B."/>
            <person name="Cannon C."/>
            <person name="Castanera R."/>
            <person name="Culley D."/>
            <person name="Daum C."/>
            <person name="Ezra D."/>
            <person name="Gonzalez J."/>
            <person name="Henrissat B."/>
            <person name="Kuo A."/>
            <person name="Liang C."/>
            <person name="Lipzen A."/>
            <person name="Lutzoni F."/>
            <person name="Magnuson J."/>
            <person name="Mondo S."/>
            <person name="Nolan M."/>
            <person name="Ohm R."/>
            <person name="Pangilinan J."/>
            <person name="Park H.-J."/>
            <person name="Ramirez L."/>
            <person name="Alfaro M."/>
            <person name="Sun H."/>
            <person name="Tritt A."/>
            <person name="Yoshinaga Y."/>
            <person name="Zwiers L.-H."/>
            <person name="Turgeon B."/>
            <person name="Goodwin S."/>
            <person name="Spatafora J."/>
            <person name="Crous P."/>
            <person name="Grigoriev I."/>
        </authorList>
    </citation>
    <scope>NUCLEOTIDE SEQUENCE</scope>
    <source>
        <strain evidence="3">SCOH1-5</strain>
    </source>
</reference>
<proteinExistence type="predicted"/>
<keyword evidence="2" id="KW-1133">Transmembrane helix</keyword>
<feature type="compositionally biased region" description="Polar residues" evidence="1">
    <location>
        <begin position="365"/>
        <end position="375"/>
    </location>
</feature>
<evidence type="ECO:0000256" key="1">
    <source>
        <dbReference type="SAM" id="MobiDB-lite"/>
    </source>
</evidence>
<evidence type="ECO:0000256" key="2">
    <source>
        <dbReference type="SAM" id="Phobius"/>
    </source>
</evidence>